<evidence type="ECO:0000313" key="4">
    <source>
        <dbReference type="Proteomes" id="UP001454036"/>
    </source>
</evidence>
<proteinExistence type="predicted"/>
<evidence type="ECO:0000313" key="3">
    <source>
        <dbReference type="EMBL" id="GAA0153217.1"/>
    </source>
</evidence>
<keyword evidence="3" id="KW-0675">Receptor</keyword>
<dbReference type="InterPro" id="IPR043502">
    <property type="entry name" value="DNA/RNA_pol_sf"/>
</dbReference>
<dbReference type="PANTHER" id="PTHR43383">
    <property type="entry name" value="NODULIN 6"/>
    <property type="match status" value="1"/>
</dbReference>
<gene>
    <name evidence="3" type="ORF">LIER_11512</name>
</gene>
<reference evidence="3 4" key="1">
    <citation type="submission" date="2024-01" db="EMBL/GenBank/DDBJ databases">
        <title>The complete chloroplast genome sequence of Lithospermum erythrorhizon: insights into the phylogenetic relationship among Boraginaceae species and the maternal lineages of purple gromwells.</title>
        <authorList>
            <person name="Okada T."/>
            <person name="Watanabe K."/>
        </authorList>
    </citation>
    <scope>NUCLEOTIDE SEQUENCE [LARGE SCALE GENOMIC DNA]</scope>
</reference>
<dbReference type="InterPro" id="IPR013103">
    <property type="entry name" value="RVT_2"/>
</dbReference>
<dbReference type="Proteomes" id="UP001454036">
    <property type="component" value="Unassembled WGS sequence"/>
</dbReference>
<dbReference type="EMBL" id="BAABME010002135">
    <property type="protein sequence ID" value="GAA0153217.1"/>
    <property type="molecule type" value="Genomic_DNA"/>
</dbReference>
<sequence length="345" mass="39543">MQCDIWEHDTQSKAQSWDLDVSLDYTIQKNHDLQPNPTPTPKPTHEHTSSKALSKPQTELRVYSRRQRETNLEVPNLQHNPESDHVLDPLEDDQSGNDTMNLDVSIALRKGTRTRHPVDRFISSSYTNLSSSFKAFTVNLSDTVIPRDIKEALTIPAWKNAYNENGKTDSYKARLVAKGFTQTYGIDFSETFAPVTKLNTIRVLLSLVANQDWKLHQLDIKNVFLNGELEEEVYMIQPPGFEKDKSQVCKLRKSLYGLKQSPRAWFHRFSKAVKIHGYKQSQVDHTLFIKHTGKDKLTILIVYVDDIIITGNNATEAKNIKELLAREFEVKNLGMLKYFLGIEIA</sequence>
<dbReference type="Pfam" id="PF07727">
    <property type="entry name" value="RVT_2"/>
    <property type="match status" value="1"/>
</dbReference>
<evidence type="ECO:0000256" key="1">
    <source>
        <dbReference type="SAM" id="MobiDB-lite"/>
    </source>
</evidence>
<feature type="domain" description="Reverse transcriptase Ty1/copia-type" evidence="2">
    <location>
        <begin position="158"/>
        <end position="345"/>
    </location>
</feature>
<keyword evidence="4" id="KW-1185">Reference proteome</keyword>
<dbReference type="SUPFAM" id="SSF56672">
    <property type="entry name" value="DNA/RNA polymerases"/>
    <property type="match status" value="1"/>
</dbReference>
<organism evidence="3 4">
    <name type="scientific">Lithospermum erythrorhizon</name>
    <name type="common">Purple gromwell</name>
    <name type="synonym">Lithospermum officinale var. erythrorhizon</name>
    <dbReference type="NCBI Taxonomy" id="34254"/>
    <lineage>
        <taxon>Eukaryota</taxon>
        <taxon>Viridiplantae</taxon>
        <taxon>Streptophyta</taxon>
        <taxon>Embryophyta</taxon>
        <taxon>Tracheophyta</taxon>
        <taxon>Spermatophyta</taxon>
        <taxon>Magnoliopsida</taxon>
        <taxon>eudicotyledons</taxon>
        <taxon>Gunneridae</taxon>
        <taxon>Pentapetalae</taxon>
        <taxon>asterids</taxon>
        <taxon>lamiids</taxon>
        <taxon>Boraginales</taxon>
        <taxon>Boraginaceae</taxon>
        <taxon>Boraginoideae</taxon>
        <taxon>Lithospermeae</taxon>
        <taxon>Lithospermum</taxon>
    </lineage>
</organism>
<evidence type="ECO:0000259" key="2">
    <source>
        <dbReference type="Pfam" id="PF07727"/>
    </source>
</evidence>
<keyword evidence="3" id="KW-0812">Transmembrane</keyword>
<dbReference type="PANTHER" id="PTHR43383:SF2">
    <property type="entry name" value="AMIDOHYDROLASE 2 FAMILY PROTEIN"/>
    <property type="match status" value="1"/>
</dbReference>
<keyword evidence="3" id="KW-0472">Membrane</keyword>
<protein>
    <submittedName>
        <fullName evidence="3">Transmembrane signal receptor</fullName>
    </submittedName>
</protein>
<comment type="caution">
    <text evidence="3">The sequence shown here is derived from an EMBL/GenBank/DDBJ whole genome shotgun (WGS) entry which is preliminary data.</text>
</comment>
<name>A0AAV3PN97_LITER</name>
<accession>A0AAV3PN97</accession>
<feature type="region of interest" description="Disordered" evidence="1">
    <location>
        <begin position="30"/>
        <end position="96"/>
    </location>
</feature>
<dbReference type="AlphaFoldDB" id="A0AAV3PN97"/>